<evidence type="ECO:0000256" key="3">
    <source>
        <dbReference type="ARBA" id="ARBA00022676"/>
    </source>
</evidence>
<comment type="pathway">
    <text evidence="1">Cell wall biogenesis; cell wall polysaccharide biosynthesis.</text>
</comment>
<gene>
    <name evidence="7" type="ORF">HLA99_11270</name>
</gene>
<dbReference type="SUPFAM" id="SSF53448">
    <property type="entry name" value="Nucleotide-diphospho-sugar transferases"/>
    <property type="match status" value="1"/>
</dbReference>
<organism evidence="7 8">
    <name type="scientific">Microbacterium ulmi</name>
    <dbReference type="NCBI Taxonomy" id="179095"/>
    <lineage>
        <taxon>Bacteria</taxon>
        <taxon>Bacillati</taxon>
        <taxon>Actinomycetota</taxon>
        <taxon>Actinomycetes</taxon>
        <taxon>Micrococcales</taxon>
        <taxon>Microbacteriaceae</taxon>
        <taxon>Microbacterium</taxon>
    </lineage>
</organism>
<keyword evidence="4 7" id="KW-0808">Transferase</keyword>
<proteinExistence type="inferred from homology"/>
<evidence type="ECO:0000313" key="7">
    <source>
        <dbReference type="EMBL" id="NNH04426.1"/>
    </source>
</evidence>
<dbReference type="SUPFAM" id="SSF53756">
    <property type="entry name" value="UDP-Glycosyltransferase/glycogen phosphorylase"/>
    <property type="match status" value="1"/>
</dbReference>
<protein>
    <submittedName>
        <fullName evidence="7">Glycosyltransferase</fullName>
    </submittedName>
</protein>
<evidence type="ECO:0000256" key="4">
    <source>
        <dbReference type="ARBA" id="ARBA00022679"/>
    </source>
</evidence>
<dbReference type="Gene3D" id="3.40.50.2000">
    <property type="entry name" value="Glycogen Phosphorylase B"/>
    <property type="match status" value="1"/>
</dbReference>
<accession>A0A7Y2M0W0</accession>
<evidence type="ECO:0000256" key="2">
    <source>
        <dbReference type="ARBA" id="ARBA00006739"/>
    </source>
</evidence>
<evidence type="ECO:0000256" key="5">
    <source>
        <dbReference type="SAM" id="MobiDB-lite"/>
    </source>
</evidence>
<dbReference type="AlphaFoldDB" id="A0A7Y2M0W0"/>
<dbReference type="PANTHER" id="PTHR43179:SF12">
    <property type="entry name" value="GALACTOFURANOSYLTRANSFERASE GLFT2"/>
    <property type="match status" value="1"/>
</dbReference>
<keyword evidence="8" id="KW-1185">Reference proteome</keyword>
<dbReference type="InterPro" id="IPR001173">
    <property type="entry name" value="Glyco_trans_2-like"/>
</dbReference>
<comment type="caution">
    <text evidence="7">The sequence shown here is derived from an EMBL/GenBank/DDBJ whole genome shotgun (WGS) entry which is preliminary data.</text>
</comment>
<evidence type="ECO:0000259" key="6">
    <source>
        <dbReference type="Pfam" id="PF00535"/>
    </source>
</evidence>
<dbReference type="Proteomes" id="UP000543598">
    <property type="component" value="Unassembled WGS sequence"/>
</dbReference>
<dbReference type="GO" id="GO:0016757">
    <property type="term" value="F:glycosyltransferase activity"/>
    <property type="evidence" value="ECO:0007669"/>
    <property type="project" value="UniProtKB-KW"/>
</dbReference>
<feature type="domain" description="Glycosyltransferase 2-like" evidence="6">
    <location>
        <begin position="6"/>
        <end position="125"/>
    </location>
</feature>
<dbReference type="Pfam" id="PF13692">
    <property type="entry name" value="Glyco_trans_1_4"/>
    <property type="match status" value="1"/>
</dbReference>
<evidence type="ECO:0000256" key="1">
    <source>
        <dbReference type="ARBA" id="ARBA00004776"/>
    </source>
</evidence>
<dbReference type="EMBL" id="JABEMB010000015">
    <property type="protein sequence ID" value="NNH04426.1"/>
    <property type="molecule type" value="Genomic_DNA"/>
</dbReference>
<sequence>MTTLDVVIVNYNTRERTLECLASLERIGMPGLGVVLVDNGSTDGSVDAIRARHPEATVVAAGENLGFARGVNRGVASSDAEWVLLLNPDASVFPGSIEALLAFAQAHPGHGLYGGRTVREDGSVDPSSCWGAPSVWSLLCFATGLSTAFRRSRVFDPESLGRWERDTVREVPVVTGCLLLARRADWDRIGGLDETFFLYGEDAEFSARARRRGYRPVVVPDAVVQHDVGGSTASSGRKMAMVLAGKATYLRTVWREPLATAGILLLEAGVALRALLERATRSARDTWRVAWRQRAGWRRGYPVAERALFGRVPRPAPLVVQAEPAFRTEKANPYNGNLYRAIEKRGAHVSDLSYWRLLVERTDVVHLHWPDLSFLSGSRRVIHAARLALFYGALRVTRPRGTVLIWTVHNVSGHEERSTPALRRLAQRLLLRNVDGIIGLTEQGVAAARTAYPALRDVPAAVTPHGHYRDAYDFGVSRRDARRRLGLDPERAVVSTLGQIRRYKNVPHLIRVFRSLDTDATLVVAGHPSPPELEDEIRAAAGADPRIVLDLRFLPDADVPLVLAASDLVVLPYTQIQNSGSAILAASADRPVLVPDLGALRELREQLGDEWVRLYAGELDAAALRDALHWAVSAPRPASADLSALDWDAIADRTLSAYRDFRRQSRRRRDAARSTAGRLPREAAGGGRVNEPAGEATTSVVQA</sequence>
<dbReference type="Gene3D" id="3.90.550.10">
    <property type="entry name" value="Spore Coat Polysaccharide Biosynthesis Protein SpsA, Chain A"/>
    <property type="match status" value="1"/>
</dbReference>
<dbReference type="CDD" id="cd03801">
    <property type="entry name" value="GT4_PimA-like"/>
    <property type="match status" value="1"/>
</dbReference>
<evidence type="ECO:0000313" key="8">
    <source>
        <dbReference type="Proteomes" id="UP000543598"/>
    </source>
</evidence>
<comment type="similarity">
    <text evidence="2">Belongs to the glycosyltransferase 2 family.</text>
</comment>
<dbReference type="PANTHER" id="PTHR43179">
    <property type="entry name" value="RHAMNOSYLTRANSFERASE WBBL"/>
    <property type="match status" value="1"/>
</dbReference>
<feature type="region of interest" description="Disordered" evidence="5">
    <location>
        <begin position="666"/>
        <end position="703"/>
    </location>
</feature>
<dbReference type="RefSeq" id="WP_167036918.1">
    <property type="nucleotide sequence ID" value="NZ_BAAANA010000001.1"/>
</dbReference>
<dbReference type="CDD" id="cd04186">
    <property type="entry name" value="GT_2_like_c"/>
    <property type="match status" value="1"/>
</dbReference>
<reference evidence="7 8" key="1">
    <citation type="submission" date="2020-05" db="EMBL/GenBank/DDBJ databases">
        <title>MicrobeNet Type strains.</title>
        <authorList>
            <person name="Nicholson A.C."/>
        </authorList>
    </citation>
    <scope>NUCLEOTIDE SEQUENCE [LARGE SCALE GENOMIC DNA]</scope>
    <source>
        <strain evidence="7 8">JCM 14282</strain>
    </source>
</reference>
<dbReference type="Pfam" id="PF00535">
    <property type="entry name" value="Glycos_transf_2"/>
    <property type="match status" value="1"/>
</dbReference>
<dbReference type="InterPro" id="IPR029044">
    <property type="entry name" value="Nucleotide-diphossugar_trans"/>
</dbReference>
<keyword evidence="3" id="KW-0328">Glycosyltransferase</keyword>
<name>A0A7Y2M0W0_9MICO</name>